<evidence type="ECO:0000256" key="1">
    <source>
        <dbReference type="ARBA" id="ARBA00001561"/>
    </source>
</evidence>
<dbReference type="SUPFAM" id="SSF53187">
    <property type="entry name" value="Zn-dependent exopeptidases"/>
    <property type="match status" value="1"/>
</dbReference>
<dbReference type="PANTHER" id="PTHR30404">
    <property type="entry name" value="N-ACETYLMURAMOYL-L-ALANINE AMIDASE"/>
    <property type="match status" value="1"/>
</dbReference>
<dbReference type="SMART" id="SM00646">
    <property type="entry name" value="Ami_3"/>
    <property type="match status" value="1"/>
</dbReference>
<dbReference type="EMBL" id="CP032829">
    <property type="protein sequence ID" value="AYJ86681.1"/>
    <property type="molecule type" value="Genomic_DNA"/>
</dbReference>
<dbReference type="GO" id="GO:0030288">
    <property type="term" value="C:outer membrane-bounded periplasmic space"/>
    <property type="evidence" value="ECO:0007669"/>
    <property type="project" value="TreeGrafter"/>
</dbReference>
<gene>
    <name evidence="5" type="ORF">D3Y57_12795</name>
</gene>
<keyword evidence="3" id="KW-0378">Hydrolase</keyword>
<accession>A0A494TLI8</accession>
<name>A0A494TLI8_SPHPE</name>
<evidence type="ECO:0000259" key="4">
    <source>
        <dbReference type="SMART" id="SM00646"/>
    </source>
</evidence>
<dbReference type="GO" id="GO:0009253">
    <property type="term" value="P:peptidoglycan catabolic process"/>
    <property type="evidence" value="ECO:0007669"/>
    <property type="project" value="InterPro"/>
</dbReference>
<protein>
    <recommendedName>
        <fullName evidence="2">N-acetylmuramoyl-L-alanine amidase</fullName>
        <ecNumber evidence="2">3.5.1.28</ecNumber>
    </recommendedName>
</protein>
<evidence type="ECO:0000313" key="6">
    <source>
        <dbReference type="Proteomes" id="UP000276254"/>
    </source>
</evidence>
<dbReference type="GO" id="GO:0008745">
    <property type="term" value="F:N-acetylmuramoyl-L-alanine amidase activity"/>
    <property type="evidence" value="ECO:0007669"/>
    <property type="project" value="UniProtKB-EC"/>
</dbReference>
<reference evidence="5 6" key="1">
    <citation type="submission" date="2018-09" db="EMBL/GenBank/DDBJ databases">
        <title>Sphingomonas peninsula sp. nov., isolated from fildes peninsula, Antarctic soil.</title>
        <authorList>
            <person name="Yingchao G."/>
        </authorList>
    </citation>
    <scope>NUCLEOTIDE SEQUENCE [LARGE SCALE GENOMIC DNA]</scope>
    <source>
        <strain evidence="5 6">YZ-8</strain>
    </source>
</reference>
<dbReference type="InterPro" id="IPR002508">
    <property type="entry name" value="MurNAc-LAA_cat"/>
</dbReference>
<proteinExistence type="predicted"/>
<dbReference type="PANTHER" id="PTHR30404:SF0">
    <property type="entry name" value="N-ACETYLMURAMOYL-L-ALANINE AMIDASE AMIC"/>
    <property type="match status" value="1"/>
</dbReference>
<sequence length="306" mass="32276">MPTAIIISAMLGLLSPPGITGNGGDAVLTDALQVERPTLAAGTARSSRPPHSRYSLNILLDPPEPGLPRPVVAGRADRPLVVIDAGHGGHDPGAVSSTDGTREKDITLSVARAIRDELVRGGRVRVALTRDDDRFLVLQERAQIARELKADLFISVHADSAPMTGATGATIYTLSEVASDATAGRLAARENKADIINGVNLSGQGSDVSSILIDLAQRETMNASSRFADVLRREATGSVPFRGEFHRMAGFAVLKAPDTPAILFEVGYVTNPVDVARLVSPEGKAAIALAVRRAVDIQFARRTAAR</sequence>
<evidence type="ECO:0000256" key="3">
    <source>
        <dbReference type="ARBA" id="ARBA00022801"/>
    </source>
</evidence>
<dbReference type="AlphaFoldDB" id="A0A494TLI8"/>
<evidence type="ECO:0000313" key="5">
    <source>
        <dbReference type="EMBL" id="AYJ86681.1"/>
    </source>
</evidence>
<dbReference type="Proteomes" id="UP000276254">
    <property type="component" value="Chromosome"/>
</dbReference>
<keyword evidence="6" id="KW-1185">Reference proteome</keyword>
<dbReference type="KEGG" id="spha:D3Y57_12795"/>
<dbReference type="Pfam" id="PF01520">
    <property type="entry name" value="Amidase_3"/>
    <property type="match status" value="1"/>
</dbReference>
<dbReference type="OrthoDB" id="9806267at2"/>
<dbReference type="CDD" id="cd02696">
    <property type="entry name" value="MurNAc-LAA"/>
    <property type="match status" value="1"/>
</dbReference>
<dbReference type="EC" id="3.5.1.28" evidence="2"/>
<dbReference type="Gene3D" id="3.40.630.40">
    <property type="entry name" value="Zn-dependent exopeptidases"/>
    <property type="match status" value="1"/>
</dbReference>
<evidence type="ECO:0000256" key="2">
    <source>
        <dbReference type="ARBA" id="ARBA00011901"/>
    </source>
</evidence>
<dbReference type="InterPro" id="IPR050695">
    <property type="entry name" value="N-acetylmuramoyl_amidase_3"/>
</dbReference>
<comment type="catalytic activity">
    <reaction evidence="1">
        <text>Hydrolyzes the link between N-acetylmuramoyl residues and L-amino acid residues in certain cell-wall glycopeptides.</text>
        <dbReference type="EC" id="3.5.1.28"/>
    </reaction>
</comment>
<organism evidence="5 6">
    <name type="scientific">Sphingomonas paeninsulae</name>
    <dbReference type="NCBI Taxonomy" id="2319844"/>
    <lineage>
        <taxon>Bacteria</taxon>
        <taxon>Pseudomonadati</taxon>
        <taxon>Pseudomonadota</taxon>
        <taxon>Alphaproteobacteria</taxon>
        <taxon>Sphingomonadales</taxon>
        <taxon>Sphingomonadaceae</taxon>
        <taxon>Sphingomonas</taxon>
    </lineage>
</organism>
<dbReference type="RefSeq" id="WP_121153306.1">
    <property type="nucleotide sequence ID" value="NZ_CP032829.1"/>
</dbReference>
<feature type="domain" description="MurNAc-LAA" evidence="4">
    <location>
        <begin position="142"/>
        <end position="296"/>
    </location>
</feature>